<reference evidence="5" key="1">
    <citation type="submission" date="2020-10" db="EMBL/GenBank/DDBJ databases">
        <authorList>
            <person name="Gilroy R."/>
        </authorList>
    </citation>
    <scope>NUCLEOTIDE SEQUENCE</scope>
    <source>
        <strain evidence="5">CHK184-25365</strain>
    </source>
</reference>
<dbReference type="PRINTS" id="PR00599">
    <property type="entry name" value="MAPEPTIDASE"/>
</dbReference>
<dbReference type="Pfam" id="PF01321">
    <property type="entry name" value="Creatinase_N"/>
    <property type="match status" value="1"/>
</dbReference>
<dbReference type="InterPro" id="IPR001131">
    <property type="entry name" value="Peptidase_M24B_aminopep-P_CS"/>
</dbReference>
<proteinExistence type="predicted"/>
<dbReference type="Proteomes" id="UP000886749">
    <property type="component" value="Unassembled WGS sequence"/>
</dbReference>
<protein>
    <submittedName>
        <fullName evidence="5">Aminopeptidase P family protein</fullName>
    </submittedName>
</protein>
<reference evidence="5" key="2">
    <citation type="journal article" date="2021" name="PeerJ">
        <title>Extensive microbial diversity within the chicken gut microbiome revealed by metagenomics and culture.</title>
        <authorList>
            <person name="Gilroy R."/>
            <person name="Ravi A."/>
            <person name="Getino M."/>
            <person name="Pursley I."/>
            <person name="Horton D.L."/>
            <person name="Alikhan N.F."/>
            <person name="Baker D."/>
            <person name="Gharbi K."/>
            <person name="Hall N."/>
            <person name="Watson M."/>
            <person name="Adriaenssens E.M."/>
            <person name="Foster-Nyarko E."/>
            <person name="Jarju S."/>
            <person name="Secka A."/>
            <person name="Antonio M."/>
            <person name="Oren A."/>
            <person name="Chaudhuri R.R."/>
            <person name="La Ragione R."/>
            <person name="Hildebrand F."/>
            <person name="Pallen M.J."/>
        </authorList>
    </citation>
    <scope>NUCLEOTIDE SEQUENCE</scope>
    <source>
        <strain evidence="5">CHK184-25365</strain>
    </source>
</reference>
<evidence type="ECO:0000259" key="4">
    <source>
        <dbReference type="Pfam" id="PF01321"/>
    </source>
</evidence>
<dbReference type="EMBL" id="DVGY01000092">
    <property type="protein sequence ID" value="HIR41014.1"/>
    <property type="molecule type" value="Genomic_DNA"/>
</dbReference>
<evidence type="ECO:0000313" key="5">
    <source>
        <dbReference type="EMBL" id="HIR41014.1"/>
    </source>
</evidence>
<keyword evidence="5" id="KW-0645">Protease</keyword>
<accession>A0A9D1AJ91</accession>
<dbReference type="GO" id="GO:0008235">
    <property type="term" value="F:metalloexopeptidase activity"/>
    <property type="evidence" value="ECO:0007669"/>
    <property type="project" value="UniProtKB-ARBA"/>
</dbReference>
<dbReference type="InterPro" id="IPR029149">
    <property type="entry name" value="Creatin/AminoP/Spt16_N"/>
</dbReference>
<dbReference type="AlphaFoldDB" id="A0A9D1AJ91"/>
<dbReference type="InterPro" id="IPR000587">
    <property type="entry name" value="Creatinase_N"/>
</dbReference>
<dbReference type="Pfam" id="PF00557">
    <property type="entry name" value="Peptidase_M24"/>
    <property type="match status" value="1"/>
</dbReference>
<dbReference type="GO" id="GO:0004177">
    <property type="term" value="F:aminopeptidase activity"/>
    <property type="evidence" value="ECO:0007669"/>
    <property type="project" value="UniProtKB-KW"/>
</dbReference>
<keyword evidence="5" id="KW-0031">Aminopeptidase</keyword>
<sequence>MEARIQRLQQALFSQSDAAHGYLITSPVARRYLLGFSSTAGTGLILEDAAYFVVDFRYYEMACHSIRGCKVVLQENLPEQIKQLCAKHHATTLGVEEQTMTLSEFDSFTKSLSGLTLVRDGRLSAALERLRLIKDADEIAAIAAAQDLSEKAYTDLLGILKEGMTEKQIALELDFRMRRLGAEDVSFETIVAAGPHSASPHAHPTDYAVQQGDLITMDFGALLNGYHADMTRTVAIGEPGEKKRHLYQTVLTAQLEALKAMGPGKELSAMDRVARRIIDNAGYRGCFGHSLGHGVGVEIHESPYLAPRSQGVLKEGMVVSCEPGIYLEGMYGTRIEDLVVITADGCRDLNHTSKELICL</sequence>
<dbReference type="CDD" id="cd01092">
    <property type="entry name" value="APP-like"/>
    <property type="match status" value="1"/>
</dbReference>
<dbReference type="InterPro" id="IPR001714">
    <property type="entry name" value="Pept_M24_MAP"/>
</dbReference>
<feature type="domain" description="Peptidase M24" evidence="3">
    <location>
        <begin position="141"/>
        <end position="343"/>
    </location>
</feature>
<dbReference type="InterPro" id="IPR036005">
    <property type="entry name" value="Creatinase/aminopeptidase-like"/>
</dbReference>
<dbReference type="Gene3D" id="3.90.230.10">
    <property type="entry name" value="Creatinase/methionine aminopeptidase superfamily"/>
    <property type="match status" value="1"/>
</dbReference>
<dbReference type="SUPFAM" id="SSF53092">
    <property type="entry name" value="Creatinase/prolidase N-terminal domain"/>
    <property type="match status" value="1"/>
</dbReference>
<comment type="caution">
    <text evidence="5">The sequence shown here is derived from an EMBL/GenBank/DDBJ whole genome shotgun (WGS) entry which is preliminary data.</text>
</comment>
<evidence type="ECO:0000256" key="2">
    <source>
        <dbReference type="ARBA" id="ARBA00022801"/>
    </source>
</evidence>
<dbReference type="PROSITE" id="PS00491">
    <property type="entry name" value="PROLINE_PEPTIDASE"/>
    <property type="match status" value="1"/>
</dbReference>
<evidence type="ECO:0000313" key="6">
    <source>
        <dbReference type="Proteomes" id="UP000886749"/>
    </source>
</evidence>
<feature type="domain" description="Creatinase N-terminal" evidence="4">
    <location>
        <begin position="4"/>
        <end position="133"/>
    </location>
</feature>
<keyword evidence="1" id="KW-0479">Metal-binding</keyword>
<dbReference type="GO" id="GO:0046872">
    <property type="term" value="F:metal ion binding"/>
    <property type="evidence" value="ECO:0007669"/>
    <property type="project" value="UniProtKB-KW"/>
</dbReference>
<organism evidence="5 6">
    <name type="scientific">Candidatus Egerieicola pullicola</name>
    <dbReference type="NCBI Taxonomy" id="2840775"/>
    <lineage>
        <taxon>Bacteria</taxon>
        <taxon>Bacillati</taxon>
        <taxon>Bacillota</taxon>
        <taxon>Clostridia</taxon>
        <taxon>Eubacteriales</taxon>
        <taxon>Oscillospiraceae</taxon>
        <taxon>Oscillospiraceae incertae sedis</taxon>
        <taxon>Candidatus Egerieicola</taxon>
    </lineage>
</organism>
<dbReference type="PANTHER" id="PTHR46112">
    <property type="entry name" value="AMINOPEPTIDASE"/>
    <property type="match status" value="1"/>
</dbReference>
<gene>
    <name evidence="5" type="ORF">IAB36_04205</name>
</gene>
<name>A0A9D1AJ91_9FIRM</name>
<dbReference type="SUPFAM" id="SSF55920">
    <property type="entry name" value="Creatinase/aminopeptidase"/>
    <property type="match status" value="1"/>
</dbReference>
<evidence type="ECO:0000256" key="1">
    <source>
        <dbReference type="ARBA" id="ARBA00022723"/>
    </source>
</evidence>
<dbReference type="InterPro" id="IPR050659">
    <property type="entry name" value="Peptidase_M24B"/>
</dbReference>
<evidence type="ECO:0000259" key="3">
    <source>
        <dbReference type="Pfam" id="PF00557"/>
    </source>
</evidence>
<keyword evidence="2" id="KW-0378">Hydrolase</keyword>
<dbReference type="InterPro" id="IPR000994">
    <property type="entry name" value="Pept_M24"/>
</dbReference>
<dbReference type="PANTHER" id="PTHR46112:SF3">
    <property type="entry name" value="AMINOPEPTIDASE YPDF"/>
    <property type="match status" value="1"/>
</dbReference>
<dbReference type="Gene3D" id="3.40.350.10">
    <property type="entry name" value="Creatinase/prolidase N-terminal domain"/>
    <property type="match status" value="1"/>
</dbReference>